<dbReference type="InterPro" id="IPR011990">
    <property type="entry name" value="TPR-like_helical_dom_sf"/>
</dbReference>
<evidence type="ECO:0000256" key="1">
    <source>
        <dbReference type="ARBA" id="ARBA00004442"/>
    </source>
</evidence>
<evidence type="ECO:0000259" key="6">
    <source>
        <dbReference type="Pfam" id="PF07980"/>
    </source>
</evidence>
<dbReference type="InterPro" id="IPR012944">
    <property type="entry name" value="SusD_RagB_dom"/>
</dbReference>
<evidence type="ECO:0000256" key="5">
    <source>
        <dbReference type="ARBA" id="ARBA00023237"/>
    </source>
</evidence>
<dbReference type="Gene3D" id="1.25.40.390">
    <property type="match status" value="1"/>
</dbReference>
<dbReference type="SUPFAM" id="SSF48452">
    <property type="entry name" value="TPR-like"/>
    <property type="match status" value="1"/>
</dbReference>
<evidence type="ECO:0000256" key="2">
    <source>
        <dbReference type="ARBA" id="ARBA00006275"/>
    </source>
</evidence>
<organism evidence="8 9">
    <name type="scientific">Polaribacter batillariae</name>
    <dbReference type="NCBI Taxonomy" id="2808900"/>
    <lineage>
        <taxon>Bacteria</taxon>
        <taxon>Pseudomonadati</taxon>
        <taxon>Bacteroidota</taxon>
        <taxon>Flavobacteriia</taxon>
        <taxon>Flavobacteriales</taxon>
        <taxon>Flavobacteriaceae</taxon>
    </lineage>
</organism>
<evidence type="ECO:0000259" key="7">
    <source>
        <dbReference type="Pfam" id="PF14322"/>
    </source>
</evidence>
<evidence type="ECO:0000256" key="3">
    <source>
        <dbReference type="ARBA" id="ARBA00022729"/>
    </source>
</evidence>
<feature type="domain" description="SusD-like N-terminal" evidence="7">
    <location>
        <begin position="95"/>
        <end position="238"/>
    </location>
</feature>
<keyword evidence="4" id="KW-0472">Membrane</keyword>
<evidence type="ECO:0000313" key="9">
    <source>
        <dbReference type="Proteomes" id="UP000663935"/>
    </source>
</evidence>
<feature type="domain" description="RagB/SusD" evidence="6">
    <location>
        <begin position="373"/>
        <end position="493"/>
    </location>
</feature>
<accession>A0ABX7SU61</accession>
<keyword evidence="9" id="KW-1185">Reference proteome</keyword>
<comment type="similarity">
    <text evidence="2">Belongs to the SusD family.</text>
</comment>
<proteinExistence type="inferred from homology"/>
<evidence type="ECO:0000256" key="4">
    <source>
        <dbReference type="ARBA" id="ARBA00023136"/>
    </source>
</evidence>
<dbReference type="Pfam" id="PF07980">
    <property type="entry name" value="SusD_RagB"/>
    <property type="match status" value="1"/>
</dbReference>
<keyword evidence="3" id="KW-0732">Signal</keyword>
<gene>
    <name evidence="8" type="ORF">JL193_15310</name>
</gene>
<dbReference type="InterPro" id="IPR033985">
    <property type="entry name" value="SusD-like_N"/>
</dbReference>
<comment type="subcellular location">
    <subcellularLocation>
        <location evidence="1">Cell outer membrane</location>
    </subcellularLocation>
</comment>
<dbReference type="EMBL" id="CP071795">
    <property type="protein sequence ID" value="QTD37437.1"/>
    <property type="molecule type" value="Genomic_DNA"/>
</dbReference>
<name>A0ABX7SU61_9FLAO</name>
<protein>
    <submittedName>
        <fullName evidence="8">RagB/SusD family nutrient uptake outer membrane protein</fullName>
    </submittedName>
</protein>
<dbReference type="Proteomes" id="UP000663935">
    <property type="component" value="Chromosome"/>
</dbReference>
<dbReference type="Pfam" id="PF14322">
    <property type="entry name" value="SusD-like_3"/>
    <property type="match status" value="1"/>
</dbReference>
<reference evidence="8 9" key="1">
    <citation type="submission" date="2021-03" db="EMBL/GenBank/DDBJ databases">
        <title>Complete genome of Polaribacter_sp.G4M1.</title>
        <authorList>
            <person name="Jeong S.W."/>
            <person name="Bae J.W."/>
        </authorList>
    </citation>
    <scope>NUCLEOTIDE SEQUENCE [LARGE SCALE GENOMIC DNA]</scope>
    <source>
        <strain evidence="8 9">G4M1</strain>
    </source>
</reference>
<sequence>MNKYRISKKQALITLVFVFIVNLFVSCDNFERDFQDERFLSEEHFTEINNSGGTTGIVALDGASLSYFRDGEDGEIEFGIKSIDLGMDLRSNDMDMSRSTWYGAYHRYDNTVLTSGNNDFMWEFFYKAINNANQVISLISDEAPEELLVYKSKSYAYRAISYFYLIRIYQHTRADDSTPAIPIDFGDFVGESKATVGEVKKLIFDDLTAAYEGLKNYTRATKEEVDANVVAAYLARYHLTYENWSEAEKYADIAMKAGSISADVAHGFDELSLSEAIWGAVVTPNTSEVYQSFFSHISQINDGYSGWNHFKTANSNLVDALPASDLRHSWFADQEYPPGVVIVPGTWPHYNRTPKYTSLKFIAQPGPGQFIGDYIYLRNTEFILTKAEALARQNKTAEAQKTLFDLNSVRDSNYTLSTNTGQALIDEILFYRRIELWGDGVASFDMARLGLGLNRKDGRVNLVQPGADLVIPPLDTKMIYEIPQREVDANPNIN</sequence>
<dbReference type="PROSITE" id="PS51257">
    <property type="entry name" value="PROKAR_LIPOPROTEIN"/>
    <property type="match status" value="1"/>
</dbReference>
<evidence type="ECO:0000313" key="8">
    <source>
        <dbReference type="EMBL" id="QTD37437.1"/>
    </source>
</evidence>
<keyword evidence="5" id="KW-0998">Cell outer membrane</keyword>